<gene>
    <name evidence="1" type="ORF">CVT26_003881</name>
</gene>
<accession>A0A409WYG6</accession>
<dbReference type="Proteomes" id="UP000284706">
    <property type="component" value="Unassembled WGS sequence"/>
</dbReference>
<protein>
    <submittedName>
        <fullName evidence="1">Uncharacterized protein</fullName>
    </submittedName>
</protein>
<sequence length="85" mass="9558">MYPPSDKLFNAPQFEYEPWLDQGLDQPSTIHAGLPSVATGATQTPYFEPTTAYVFHIAQPVSSECRLTPASFYPPDRALRLRMEP</sequence>
<keyword evidence="2" id="KW-1185">Reference proteome</keyword>
<name>A0A409WYG6_9AGAR</name>
<proteinExistence type="predicted"/>
<reference evidence="1 2" key="1">
    <citation type="journal article" date="2018" name="Evol. Lett.">
        <title>Horizontal gene cluster transfer increased hallucinogenic mushroom diversity.</title>
        <authorList>
            <person name="Reynolds H.T."/>
            <person name="Vijayakumar V."/>
            <person name="Gluck-Thaler E."/>
            <person name="Korotkin H.B."/>
            <person name="Matheny P.B."/>
            <person name="Slot J.C."/>
        </authorList>
    </citation>
    <scope>NUCLEOTIDE SEQUENCE [LARGE SCALE GENOMIC DNA]</scope>
    <source>
        <strain evidence="1 2">SRW20</strain>
    </source>
</reference>
<dbReference type="AlphaFoldDB" id="A0A409WYG6"/>
<evidence type="ECO:0000313" key="2">
    <source>
        <dbReference type="Proteomes" id="UP000284706"/>
    </source>
</evidence>
<organism evidence="1 2">
    <name type="scientific">Gymnopilus dilepis</name>
    <dbReference type="NCBI Taxonomy" id="231916"/>
    <lineage>
        <taxon>Eukaryota</taxon>
        <taxon>Fungi</taxon>
        <taxon>Dikarya</taxon>
        <taxon>Basidiomycota</taxon>
        <taxon>Agaricomycotina</taxon>
        <taxon>Agaricomycetes</taxon>
        <taxon>Agaricomycetidae</taxon>
        <taxon>Agaricales</taxon>
        <taxon>Agaricineae</taxon>
        <taxon>Hymenogastraceae</taxon>
        <taxon>Gymnopilus</taxon>
    </lineage>
</organism>
<comment type="caution">
    <text evidence="1">The sequence shown here is derived from an EMBL/GenBank/DDBJ whole genome shotgun (WGS) entry which is preliminary data.</text>
</comment>
<dbReference type="InParanoid" id="A0A409WYG6"/>
<dbReference type="EMBL" id="NHYE01004606">
    <property type="protein sequence ID" value="PPQ83563.1"/>
    <property type="molecule type" value="Genomic_DNA"/>
</dbReference>
<evidence type="ECO:0000313" key="1">
    <source>
        <dbReference type="EMBL" id="PPQ83563.1"/>
    </source>
</evidence>